<evidence type="ECO:0000313" key="2">
    <source>
        <dbReference type="Proteomes" id="UP000596337"/>
    </source>
</evidence>
<dbReference type="Proteomes" id="UP000596337">
    <property type="component" value="Plasmid pSLV18-213K"/>
</dbReference>
<dbReference type="RefSeq" id="WP_203346299.1">
    <property type="nucleotide sequence ID" value="NZ_CP069194.1"/>
</dbReference>
<gene>
    <name evidence="1" type="ORF">JOS67_00415</name>
</gene>
<keyword evidence="1" id="KW-0614">Plasmid</keyword>
<name>A0AA92R5G2_9VIBR</name>
<accession>A0AA92R5G2</accession>
<evidence type="ECO:0000313" key="1">
    <source>
        <dbReference type="EMBL" id="QRG81474.1"/>
    </source>
</evidence>
<dbReference type="AlphaFoldDB" id="A0AA92R5G2"/>
<geneLocation type="plasmid" evidence="1 2">
    <name>pSLV18-213K</name>
</geneLocation>
<protein>
    <submittedName>
        <fullName evidence="1">Uncharacterized protein</fullName>
    </submittedName>
</protein>
<proteinExistence type="predicted"/>
<organism evidence="1 2">
    <name type="scientific">Vibrio diabolicus</name>
    <dbReference type="NCBI Taxonomy" id="50719"/>
    <lineage>
        <taxon>Bacteria</taxon>
        <taxon>Pseudomonadati</taxon>
        <taxon>Pseudomonadota</taxon>
        <taxon>Gammaproteobacteria</taxon>
        <taxon>Vibrionales</taxon>
        <taxon>Vibrionaceae</taxon>
        <taxon>Vibrio</taxon>
        <taxon>Vibrio diabolicus subgroup</taxon>
    </lineage>
</organism>
<sequence>MFDYHKLDCDHIIACDGIEFGFNETTSECWFAVCHTFNACAVTVHSVFEPQTIFHSVVSIYPNRFPAVSFDKNSVEFRFDDIDCYKQFCRHFSINPCQKVLQDMEAQ</sequence>
<dbReference type="EMBL" id="CP069194">
    <property type="protein sequence ID" value="QRG81474.1"/>
    <property type="molecule type" value="Genomic_DNA"/>
</dbReference>
<reference evidence="1 2" key="1">
    <citation type="submission" date="2021-01" db="EMBL/GenBank/DDBJ databases">
        <title>Characterization of a novel blaVMB-2- harboring plasmid in Vibrio diabolicus.</title>
        <authorList>
            <person name="Liu M."/>
        </authorList>
    </citation>
    <scope>NUCLEOTIDE SEQUENCE [LARGE SCALE GENOMIC DNA]</scope>
    <source>
        <strain evidence="1 2">SLV18</strain>
        <plasmid evidence="1 2">pSLV18-213K</plasmid>
    </source>
</reference>